<dbReference type="InterPro" id="IPR022578">
    <property type="entry name" value="Flagellin_D2_dom"/>
</dbReference>
<evidence type="ECO:0000256" key="2">
    <source>
        <dbReference type="ARBA" id="ARBA00023143"/>
    </source>
</evidence>
<comment type="function">
    <text evidence="3">Flagellin is the subunit protein which polymerizes to form the filaments of bacterial flagella.</text>
</comment>
<dbReference type="Gene3D" id="2.170.280.10">
    <property type="entry name" value="f41 fragment of flagellin, middle domain"/>
    <property type="match status" value="1"/>
</dbReference>
<feature type="domain" description="Flagellin C-terminal" evidence="5">
    <location>
        <begin position="389"/>
        <end position="474"/>
    </location>
</feature>
<accession>A0A6S7CS69</accession>
<organism evidence="7 8">
    <name type="scientific">Paraburkholderia ultramafica</name>
    <dbReference type="NCBI Taxonomy" id="1544867"/>
    <lineage>
        <taxon>Bacteria</taxon>
        <taxon>Pseudomonadati</taxon>
        <taxon>Pseudomonadota</taxon>
        <taxon>Betaproteobacteria</taxon>
        <taxon>Burkholderiales</taxon>
        <taxon>Burkholderiaceae</taxon>
        <taxon>Paraburkholderia</taxon>
    </lineage>
</organism>
<evidence type="ECO:0000259" key="6">
    <source>
        <dbReference type="Pfam" id="PF12613"/>
    </source>
</evidence>
<keyword evidence="7" id="KW-0969">Cilium</keyword>
<feature type="domain" description="Flagellin N-terminal" evidence="4">
    <location>
        <begin position="4"/>
        <end position="140"/>
    </location>
</feature>
<dbReference type="RefSeq" id="WP_175149690.1">
    <property type="nucleotide sequence ID" value="NZ_CADIKK010000009.1"/>
</dbReference>
<dbReference type="InterPro" id="IPR042187">
    <property type="entry name" value="Flagellin_C_sub2"/>
</dbReference>
<dbReference type="GO" id="GO:0005198">
    <property type="term" value="F:structural molecule activity"/>
    <property type="evidence" value="ECO:0007669"/>
    <property type="project" value="UniProtKB-UniRule"/>
</dbReference>
<dbReference type="Gene3D" id="6.10.280.190">
    <property type="match status" value="1"/>
</dbReference>
<sequence length="475" mass="47698">MLGINSNINSLVAQQNLNGSQSALSQAITRLSSGKRINSAADDAAGLAISTGMQTQINGLNQGVSNANDGVSMVQTASSGLSQITSSLQRIRQLAVQASSGGLTADNRAALQQEVSQQIQEVNRIASQTQYNGKNILDGSAGSVTFQVGANVGQTVNLNLSQDLSAASVGTGQVQAGALLGSVAVSIDSTGAEWTAGTSTGNEITQVNVLADGKGGYTYTDQNNQQIANSVIEGAAAVLNVSTAGTITAGSGISIANSLTAINANNVAGTAAGTTLGTISGLDLATSSTGVVTDAAAGTPTYPVPSGNITSITVKSDGSTGFQFFDQNGNTLSANAIAAVFDPTTAVAGGTLAQATTPATQFVNVNAKATTQAVSNIDISTTNGANDAMESIDNALTTVNNIQASLGAAQNRFTAIATTQQAQSTDLSQAQSQITDANFAQETANLSKAQVMQQAGISVLSQANSMPQQVLKLLQ</sequence>
<keyword evidence="7" id="KW-0282">Flagellum</keyword>
<dbReference type="Pfam" id="PF00700">
    <property type="entry name" value="Flagellin_C"/>
    <property type="match status" value="1"/>
</dbReference>
<feature type="domain" description="Flagellin D2" evidence="6">
    <location>
        <begin position="172"/>
        <end position="267"/>
    </location>
</feature>
<keyword evidence="8" id="KW-1185">Reference proteome</keyword>
<reference evidence="7 8" key="1">
    <citation type="submission" date="2020-04" db="EMBL/GenBank/DDBJ databases">
        <authorList>
            <person name="De Canck E."/>
        </authorList>
    </citation>
    <scope>NUCLEOTIDE SEQUENCE [LARGE SCALE GENOMIC DNA]</scope>
    <source>
        <strain evidence="7 8">LMG 28614</strain>
    </source>
</reference>
<dbReference type="InterPro" id="IPR001029">
    <property type="entry name" value="Flagellin_N"/>
</dbReference>
<dbReference type="InterPro" id="IPR046358">
    <property type="entry name" value="Flagellin_C"/>
</dbReference>
<dbReference type="SUPFAM" id="SSF64518">
    <property type="entry name" value="Phase 1 flagellin"/>
    <property type="match status" value="1"/>
</dbReference>
<dbReference type="GO" id="GO:0009288">
    <property type="term" value="C:bacterial-type flagellum"/>
    <property type="evidence" value="ECO:0007669"/>
    <property type="project" value="UniProtKB-SubCell"/>
</dbReference>
<dbReference type="InterPro" id="IPR001492">
    <property type="entry name" value="Flagellin"/>
</dbReference>
<dbReference type="Gene3D" id="6.10.10.10">
    <property type="entry name" value="Flagellar export chaperone, C-terminal domain"/>
    <property type="match status" value="1"/>
</dbReference>
<dbReference type="Proteomes" id="UP000494365">
    <property type="component" value="Unassembled WGS sequence"/>
</dbReference>
<keyword evidence="3" id="KW-0964">Secreted</keyword>
<gene>
    <name evidence="7" type="primary">fliC</name>
    <name evidence="7" type="ORF">LMG28614_02371</name>
</gene>
<proteinExistence type="inferred from homology"/>
<dbReference type="Gene3D" id="2.30.220.10">
    <property type="entry name" value="f41 fragment of flagellin, C-terminal domain"/>
    <property type="match status" value="1"/>
</dbReference>
<evidence type="ECO:0000259" key="4">
    <source>
        <dbReference type="Pfam" id="PF00669"/>
    </source>
</evidence>
<dbReference type="PANTHER" id="PTHR42792:SF2">
    <property type="entry name" value="FLAGELLIN"/>
    <property type="match status" value="1"/>
</dbReference>
<dbReference type="GO" id="GO:0005576">
    <property type="term" value="C:extracellular region"/>
    <property type="evidence" value="ECO:0007669"/>
    <property type="project" value="UniProtKB-SubCell"/>
</dbReference>
<name>A0A6S7CS69_9BURK</name>
<dbReference type="PRINTS" id="PR00207">
    <property type="entry name" value="FLAGELLIN"/>
</dbReference>
<evidence type="ECO:0000256" key="3">
    <source>
        <dbReference type="RuleBase" id="RU362073"/>
    </source>
</evidence>
<keyword evidence="2 3" id="KW-0975">Bacterial flagellum</keyword>
<comment type="subcellular location">
    <subcellularLocation>
        <location evidence="3">Secreted</location>
    </subcellularLocation>
    <subcellularLocation>
        <location evidence="3">Bacterial flagellum</location>
    </subcellularLocation>
</comment>
<evidence type="ECO:0000313" key="7">
    <source>
        <dbReference type="EMBL" id="CAB3786762.1"/>
    </source>
</evidence>
<protein>
    <recommendedName>
        <fullName evidence="3">Flagellin</fullName>
    </recommendedName>
</protein>
<comment type="similarity">
    <text evidence="1 3">Belongs to the bacterial flagellin family.</text>
</comment>
<keyword evidence="7" id="KW-0966">Cell projection</keyword>
<evidence type="ECO:0000256" key="1">
    <source>
        <dbReference type="ARBA" id="ARBA00005709"/>
    </source>
</evidence>
<dbReference type="EMBL" id="CADIKK010000009">
    <property type="protein sequence ID" value="CAB3786762.1"/>
    <property type="molecule type" value="Genomic_DNA"/>
</dbReference>
<dbReference type="Gene3D" id="1.20.1330.10">
    <property type="entry name" value="f41 fragment of flagellin, N-terminal domain"/>
    <property type="match status" value="1"/>
</dbReference>
<dbReference type="Pfam" id="PF00669">
    <property type="entry name" value="Flagellin_N"/>
    <property type="match status" value="1"/>
</dbReference>
<evidence type="ECO:0000259" key="5">
    <source>
        <dbReference type="Pfam" id="PF00700"/>
    </source>
</evidence>
<dbReference type="PANTHER" id="PTHR42792">
    <property type="entry name" value="FLAGELLIN"/>
    <property type="match status" value="1"/>
</dbReference>
<evidence type="ECO:0000313" key="8">
    <source>
        <dbReference type="Proteomes" id="UP000494365"/>
    </source>
</evidence>
<dbReference type="AlphaFoldDB" id="A0A6S7CS69"/>
<dbReference type="Pfam" id="PF12613">
    <property type="entry name" value="FliC_D2"/>
    <property type="match status" value="1"/>
</dbReference>